<feature type="transmembrane region" description="Helical" evidence="1">
    <location>
        <begin position="202"/>
        <end position="221"/>
    </location>
</feature>
<evidence type="ECO:0000256" key="1">
    <source>
        <dbReference type="SAM" id="Phobius"/>
    </source>
</evidence>
<keyword evidence="3" id="KW-1185">Reference proteome</keyword>
<evidence type="ECO:0000313" key="3">
    <source>
        <dbReference type="Proteomes" id="UP000245946"/>
    </source>
</evidence>
<accession>A0A316YZX7</accession>
<feature type="transmembrane region" description="Helical" evidence="1">
    <location>
        <begin position="122"/>
        <end position="144"/>
    </location>
</feature>
<feature type="transmembrane region" description="Helical" evidence="1">
    <location>
        <begin position="40"/>
        <end position="62"/>
    </location>
</feature>
<organism evidence="2 3">
    <name type="scientific">Tilletiopsis washingtonensis</name>
    <dbReference type="NCBI Taxonomy" id="58919"/>
    <lineage>
        <taxon>Eukaryota</taxon>
        <taxon>Fungi</taxon>
        <taxon>Dikarya</taxon>
        <taxon>Basidiomycota</taxon>
        <taxon>Ustilaginomycotina</taxon>
        <taxon>Exobasidiomycetes</taxon>
        <taxon>Entylomatales</taxon>
        <taxon>Entylomatales incertae sedis</taxon>
        <taxon>Tilletiopsis</taxon>
    </lineage>
</organism>
<dbReference type="Proteomes" id="UP000245946">
    <property type="component" value="Unassembled WGS sequence"/>
</dbReference>
<sequence>MDAPASFYSQRNLCGLRLENNAPFASIQRGLPALCFLDVILAPLATWVLLVLIGALWVPALLKSRRHVASFKLPLQRYRFRSTYAGVAAPRFPRLATALAVLHTLLVIAALLMNVLEIVRLYLAHRGAGLLPFTLGGIVLVLLLMHVRTHLRVRSVTAFVVLAFWLLSAAFTAVKIAKLAKLENVEPRIGGYEDEYHTADQIIDTAVYLGLYAIFLVIELVRLPAVLKEARSVHSEDAYGRRASEETPLEKAAQPAA</sequence>
<keyword evidence="1" id="KW-1133">Transmembrane helix</keyword>
<protein>
    <submittedName>
        <fullName evidence="2">Uncharacterized protein</fullName>
    </submittedName>
</protein>
<feature type="transmembrane region" description="Helical" evidence="1">
    <location>
        <begin position="156"/>
        <end position="177"/>
    </location>
</feature>
<dbReference type="OrthoDB" id="5399848at2759"/>
<name>A0A316YZX7_9BASI</name>
<evidence type="ECO:0000313" key="2">
    <source>
        <dbReference type="EMBL" id="PWN95010.1"/>
    </source>
</evidence>
<dbReference type="EMBL" id="KZ819307">
    <property type="protein sequence ID" value="PWN95010.1"/>
    <property type="molecule type" value="Genomic_DNA"/>
</dbReference>
<dbReference type="AlphaFoldDB" id="A0A316YZX7"/>
<keyword evidence="1" id="KW-0472">Membrane</keyword>
<reference evidence="2 3" key="1">
    <citation type="journal article" date="2018" name="Mol. Biol. Evol.">
        <title>Broad Genomic Sampling Reveals a Smut Pathogenic Ancestry of the Fungal Clade Ustilaginomycotina.</title>
        <authorList>
            <person name="Kijpornyongpan T."/>
            <person name="Mondo S.J."/>
            <person name="Barry K."/>
            <person name="Sandor L."/>
            <person name="Lee J."/>
            <person name="Lipzen A."/>
            <person name="Pangilinan J."/>
            <person name="LaButti K."/>
            <person name="Hainaut M."/>
            <person name="Henrissat B."/>
            <person name="Grigoriev I.V."/>
            <person name="Spatafora J.W."/>
            <person name="Aime M.C."/>
        </authorList>
    </citation>
    <scope>NUCLEOTIDE SEQUENCE [LARGE SCALE GENOMIC DNA]</scope>
    <source>
        <strain evidence="2 3">MCA 4186</strain>
    </source>
</reference>
<proteinExistence type="predicted"/>
<gene>
    <name evidence="2" type="ORF">FA09DRAFT_323122</name>
</gene>
<feature type="transmembrane region" description="Helical" evidence="1">
    <location>
        <begin position="95"/>
        <end position="116"/>
    </location>
</feature>
<keyword evidence="1" id="KW-0812">Transmembrane</keyword>
<dbReference type="RefSeq" id="XP_025595289.1">
    <property type="nucleotide sequence ID" value="XM_025741076.1"/>
</dbReference>
<dbReference type="GeneID" id="37268620"/>